<dbReference type="InterPro" id="IPR013785">
    <property type="entry name" value="Aldolase_TIM"/>
</dbReference>
<dbReference type="InterPro" id="IPR017853">
    <property type="entry name" value="GH"/>
</dbReference>
<dbReference type="AlphaFoldDB" id="A0AAW8CKI5"/>
<evidence type="ECO:0008006" key="3">
    <source>
        <dbReference type="Google" id="ProtNLM"/>
    </source>
</evidence>
<dbReference type="Gene3D" id="3.20.20.70">
    <property type="entry name" value="Aldolase class I"/>
    <property type="match status" value="1"/>
</dbReference>
<dbReference type="EMBL" id="JASAYJ010000038">
    <property type="protein sequence ID" value="MDP8188217.1"/>
    <property type="molecule type" value="Genomic_DNA"/>
</dbReference>
<sequence length="624" mass="73097">MKISNSNIERIFHYADHQFYTVKVVNQLNGRIVVNNSNREFEITYLDGRTVTSVDFKANVLEQNNSNIKVKFYNETTCLIIDYIARNDVIAKQIEVISSDNAINFIDIDIFDFIDKTDIFYPKKQDDIAEMANFSGYYVEAGQPVYAKSFFLGAEFPLIENRIIETHYFSRYFLGEAVNFPKKIPSAIIGSARDNDELTIQKAFFSYIESISQQSYFRKQYNSWYDHMKEIDEKIILDSFQKIHQGFNKYGIKLDAYVVDDGWNNYASFWDFNNKFPNGLTKIKALVNSLNASLGLWIGPRGGYCGTETIMSDWLEKNKDKKLGSKNKISQDVNVGDFNYLENLRKVMLQHQKDFDISYWKIDGWLLKPDVQDQSGEYGMHTMTRVYEYLVKILTDLRDERGSRDCWINLTSYVNPSPWWLQWVNSLWIQLSQDIGFTENAGNDINRTITYRDIQYRKFIRDRHIQLPLSCLYNHDPVYATTAHSGYMDHQMYASITDFENYLRFIATRGNGFWEFHYSYTMFDDERWQANARAIKWIEKNYNTLKYSEMIGGNPELFEIYGYHCIDEVSGKAILSLRNPSNMTQFISLPNIDLSDYKTTIGQFSLVDDGIYLAPYEIVILQKK</sequence>
<gene>
    <name evidence="1" type="ORF">QJU78_10690</name>
</gene>
<evidence type="ECO:0000313" key="1">
    <source>
        <dbReference type="EMBL" id="MDP8188217.1"/>
    </source>
</evidence>
<proteinExistence type="predicted"/>
<reference evidence="1" key="1">
    <citation type="journal article" date="2023" name="Front. Microbiol.">
        <title>Phylogeography and host specificity of Pasteurellaceae pathogenic to sea-farmed fish in the north-east Atlantic.</title>
        <authorList>
            <person name="Gulla S."/>
            <person name="Colquhoun D.J."/>
            <person name="Olsen A.B."/>
            <person name="Spilsberg B."/>
            <person name="Lagesen K."/>
            <person name="Aakesson C.P."/>
            <person name="Strom S."/>
            <person name="Manji F."/>
            <person name="Birkbeck T.H."/>
            <person name="Nilsen H.K."/>
        </authorList>
    </citation>
    <scope>NUCLEOTIDE SEQUENCE</scope>
    <source>
        <strain evidence="1">VIB1234</strain>
    </source>
</reference>
<dbReference type="SUPFAM" id="SSF51445">
    <property type="entry name" value="(Trans)glycosidases"/>
    <property type="match status" value="1"/>
</dbReference>
<dbReference type="RefSeq" id="WP_211599432.1">
    <property type="nucleotide sequence ID" value="NZ_JAGRQI010000038.1"/>
</dbReference>
<name>A0AAW8CKI5_9PAST</name>
<accession>A0AAW8CKI5</accession>
<evidence type="ECO:0000313" key="2">
    <source>
        <dbReference type="Proteomes" id="UP001230466"/>
    </source>
</evidence>
<protein>
    <recommendedName>
        <fullName evidence="3">Alpha-N-acetylgalactosaminidase</fullName>
    </recommendedName>
</protein>
<comment type="caution">
    <text evidence="1">The sequence shown here is derived from an EMBL/GenBank/DDBJ whole genome shotgun (WGS) entry which is preliminary data.</text>
</comment>
<dbReference type="Proteomes" id="UP001230466">
    <property type="component" value="Unassembled WGS sequence"/>
</dbReference>
<organism evidence="1 2">
    <name type="scientific">Pasteurella atlantica</name>
    <dbReference type="NCBI Taxonomy" id="2827233"/>
    <lineage>
        <taxon>Bacteria</taxon>
        <taxon>Pseudomonadati</taxon>
        <taxon>Pseudomonadota</taxon>
        <taxon>Gammaproteobacteria</taxon>
        <taxon>Pasteurellales</taxon>
        <taxon>Pasteurellaceae</taxon>
        <taxon>Pasteurella</taxon>
    </lineage>
</organism>